<sequence length="33" mass="3607">YISPGDMRRLGLIGVIAVLAVLIFKLVLPSPRK</sequence>
<keyword evidence="1" id="KW-0812">Transmembrane</keyword>
<accession>X1EWW2</accession>
<proteinExistence type="predicted"/>
<evidence type="ECO:0000256" key="1">
    <source>
        <dbReference type="SAM" id="Phobius"/>
    </source>
</evidence>
<protein>
    <submittedName>
        <fullName evidence="2">Uncharacterized protein</fullName>
    </submittedName>
</protein>
<keyword evidence="1" id="KW-1133">Transmembrane helix</keyword>
<feature type="transmembrane region" description="Helical" evidence="1">
    <location>
        <begin position="12"/>
        <end position="28"/>
    </location>
</feature>
<comment type="caution">
    <text evidence="2">The sequence shown here is derived from an EMBL/GenBank/DDBJ whole genome shotgun (WGS) entry which is preliminary data.</text>
</comment>
<reference evidence="2" key="1">
    <citation type="journal article" date="2014" name="Front. Microbiol.">
        <title>High frequency of phylogenetically diverse reductive dehalogenase-homologous genes in deep subseafloor sedimentary metagenomes.</title>
        <authorList>
            <person name="Kawai M."/>
            <person name="Futagami T."/>
            <person name="Toyoda A."/>
            <person name="Takaki Y."/>
            <person name="Nishi S."/>
            <person name="Hori S."/>
            <person name="Arai W."/>
            <person name="Tsubouchi T."/>
            <person name="Morono Y."/>
            <person name="Uchiyama I."/>
            <person name="Ito T."/>
            <person name="Fujiyama A."/>
            <person name="Inagaki F."/>
            <person name="Takami H."/>
        </authorList>
    </citation>
    <scope>NUCLEOTIDE SEQUENCE</scope>
    <source>
        <strain evidence="2">Expedition CK06-06</strain>
    </source>
</reference>
<organism evidence="2">
    <name type="scientific">marine sediment metagenome</name>
    <dbReference type="NCBI Taxonomy" id="412755"/>
    <lineage>
        <taxon>unclassified sequences</taxon>
        <taxon>metagenomes</taxon>
        <taxon>ecological metagenomes</taxon>
    </lineage>
</organism>
<evidence type="ECO:0000313" key="2">
    <source>
        <dbReference type="EMBL" id="GAH24805.1"/>
    </source>
</evidence>
<dbReference type="AlphaFoldDB" id="X1EWW2"/>
<feature type="non-terminal residue" evidence="2">
    <location>
        <position position="1"/>
    </location>
</feature>
<gene>
    <name evidence="2" type="ORF">S01H4_65360</name>
</gene>
<dbReference type="EMBL" id="BART01039966">
    <property type="protein sequence ID" value="GAH24805.1"/>
    <property type="molecule type" value="Genomic_DNA"/>
</dbReference>
<name>X1EWW2_9ZZZZ</name>
<keyword evidence="1" id="KW-0472">Membrane</keyword>